<evidence type="ECO:0000313" key="3">
    <source>
        <dbReference type="EMBL" id="VVB18067.1"/>
    </source>
</evidence>
<sequence length="89" mass="9739">MGIEDNSIEFRMETDRYTGNPADYIDDAAEALETFEVGSFSSSEEVVVCAVCKDAMVIGEIGKKLPCGHSYHGNCIVPWLGTRNSCPLF</sequence>
<dbReference type="PROSITE" id="PS50089">
    <property type="entry name" value="ZF_RING_2"/>
    <property type="match status" value="1"/>
</dbReference>
<dbReference type="SUPFAM" id="SSF57850">
    <property type="entry name" value="RING/U-box"/>
    <property type="match status" value="1"/>
</dbReference>
<name>A0A565CWV6_9BRAS</name>
<dbReference type="GO" id="GO:0006511">
    <property type="term" value="P:ubiquitin-dependent protein catabolic process"/>
    <property type="evidence" value="ECO:0007669"/>
    <property type="project" value="TreeGrafter"/>
</dbReference>
<dbReference type="InterPro" id="IPR001841">
    <property type="entry name" value="Znf_RING"/>
</dbReference>
<evidence type="ECO:0000256" key="1">
    <source>
        <dbReference type="PROSITE-ProRule" id="PRU00175"/>
    </source>
</evidence>
<keyword evidence="1" id="KW-0862">Zinc</keyword>
<dbReference type="GO" id="GO:0008270">
    <property type="term" value="F:zinc ion binding"/>
    <property type="evidence" value="ECO:0007669"/>
    <property type="project" value="UniProtKB-KW"/>
</dbReference>
<proteinExistence type="predicted"/>
<keyword evidence="1" id="KW-0863">Zinc-finger</keyword>
<dbReference type="InterPro" id="IPR013083">
    <property type="entry name" value="Znf_RING/FYVE/PHD"/>
</dbReference>
<evidence type="ECO:0000259" key="2">
    <source>
        <dbReference type="PROSITE" id="PS50089"/>
    </source>
</evidence>
<comment type="caution">
    <text evidence="3">The sequence shown here is derived from an EMBL/GenBank/DDBJ whole genome shotgun (WGS) entry which is preliminary data.</text>
</comment>
<dbReference type="AlphaFoldDB" id="A0A565CWV6"/>
<keyword evidence="4" id="KW-1185">Reference proteome</keyword>
<dbReference type="Proteomes" id="UP000489600">
    <property type="component" value="Unassembled WGS sequence"/>
</dbReference>
<keyword evidence="1" id="KW-0479">Metal-binding</keyword>
<reference evidence="3" key="1">
    <citation type="submission" date="2019-07" db="EMBL/GenBank/DDBJ databases">
        <authorList>
            <person name="Dittberner H."/>
        </authorList>
    </citation>
    <scope>NUCLEOTIDE SEQUENCE [LARGE SCALE GENOMIC DNA]</scope>
</reference>
<dbReference type="EMBL" id="CABITT030000008">
    <property type="protein sequence ID" value="VVB18067.1"/>
    <property type="molecule type" value="Genomic_DNA"/>
</dbReference>
<dbReference type="Pfam" id="PF13639">
    <property type="entry name" value="zf-RING_2"/>
    <property type="match status" value="1"/>
</dbReference>
<dbReference type="SMART" id="SM00184">
    <property type="entry name" value="RING"/>
    <property type="match status" value="1"/>
</dbReference>
<dbReference type="PANTHER" id="PTHR22765:SF157">
    <property type="entry name" value="E3 UBIQUITIN-PROTEIN LIGASE CIP8"/>
    <property type="match status" value="1"/>
</dbReference>
<dbReference type="OrthoDB" id="1110310at2759"/>
<dbReference type="InterPro" id="IPR051826">
    <property type="entry name" value="E3_ubiquitin-ligase_domain"/>
</dbReference>
<dbReference type="Gene3D" id="3.30.40.10">
    <property type="entry name" value="Zinc/RING finger domain, C3HC4 (zinc finger)"/>
    <property type="match status" value="1"/>
</dbReference>
<gene>
    <name evidence="3" type="ORF">ANE_LOCUS28511</name>
</gene>
<organism evidence="3 4">
    <name type="scientific">Arabis nemorensis</name>
    <dbReference type="NCBI Taxonomy" id="586526"/>
    <lineage>
        <taxon>Eukaryota</taxon>
        <taxon>Viridiplantae</taxon>
        <taxon>Streptophyta</taxon>
        <taxon>Embryophyta</taxon>
        <taxon>Tracheophyta</taxon>
        <taxon>Spermatophyta</taxon>
        <taxon>Magnoliopsida</taxon>
        <taxon>eudicotyledons</taxon>
        <taxon>Gunneridae</taxon>
        <taxon>Pentapetalae</taxon>
        <taxon>rosids</taxon>
        <taxon>malvids</taxon>
        <taxon>Brassicales</taxon>
        <taxon>Brassicaceae</taxon>
        <taxon>Arabideae</taxon>
        <taxon>Arabis</taxon>
    </lineage>
</organism>
<feature type="domain" description="RING-type" evidence="2">
    <location>
        <begin position="49"/>
        <end position="88"/>
    </location>
</feature>
<dbReference type="PANTHER" id="PTHR22765">
    <property type="entry name" value="RING FINGER AND PROTEASE ASSOCIATED DOMAIN-CONTAINING"/>
    <property type="match status" value="1"/>
</dbReference>
<dbReference type="GO" id="GO:0061630">
    <property type="term" value="F:ubiquitin protein ligase activity"/>
    <property type="evidence" value="ECO:0007669"/>
    <property type="project" value="TreeGrafter"/>
</dbReference>
<evidence type="ECO:0000313" key="4">
    <source>
        <dbReference type="Proteomes" id="UP000489600"/>
    </source>
</evidence>
<accession>A0A565CWV6</accession>
<protein>
    <recommendedName>
        <fullName evidence="2">RING-type domain-containing protein</fullName>
    </recommendedName>
</protein>